<dbReference type="EMBL" id="RCZO01000002">
    <property type="protein sequence ID" value="TPG10722.1"/>
    <property type="molecule type" value="Genomic_DNA"/>
</dbReference>
<gene>
    <name evidence="3" type="ORF">EAH88_06495</name>
</gene>
<keyword evidence="4" id="KW-1185">Reference proteome</keyword>
<dbReference type="Proteomes" id="UP000319486">
    <property type="component" value="Unassembled WGS sequence"/>
</dbReference>
<dbReference type="InterPro" id="IPR029058">
    <property type="entry name" value="AB_hydrolase_fold"/>
</dbReference>
<dbReference type="GO" id="GO:0046464">
    <property type="term" value="P:acylglycerol catabolic process"/>
    <property type="evidence" value="ECO:0007669"/>
    <property type="project" value="TreeGrafter"/>
</dbReference>
<keyword evidence="1" id="KW-0732">Signal</keyword>
<sequence>MKAVRMSALLALGLIAAISTTSTTYLPVAQEPGQRLALHCVAPAHANGQSVLFVHGASFPTMLAFGFEFAPGDSWMDFMARQGFLACGLDFLGFGASSRPAAMAGAAEGAAPVTRAAEAAREIATAIDYLQRERGMGHVHLVAHSWGTIPAAAFAATHPDALASLTLFGPVVPKPGEKAEPIHTAWWTITAEARYQQLRFKDVLPPEQSLLEPAVAQRWAARFDASVPHIEGDKPGDLRIPAGPAADIEAVAASGNYPYNAASIKVPVFVVYGDYDTVTNDAGAAAFLAKFTASPLRWRMRIDHGTHVMHLEHNRRSLYQGVDAFIRVAHTVQP</sequence>
<feature type="domain" description="AB hydrolase-1" evidence="2">
    <location>
        <begin position="75"/>
        <end position="313"/>
    </location>
</feature>
<protein>
    <submittedName>
        <fullName evidence="3">Alpha/beta fold hydrolase</fullName>
    </submittedName>
</protein>
<dbReference type="AlphaFoldDB" id="A0A502CDH1"/>
<proteinExistence type="predicted"/>
<dbReference type="GO" id="GO:0047372">
    <property type="term" value="F:monoacylglycerol lipase activity"/>
    <property type="evidence" value="ECO:0007669"/>
    <property type="project" value="TreeGrafter"/>
</dbReference>
<dbReference type="GO" id="GO:0016020">
    <property type="term" value="C:membrane"/>
    <property type="evidence" value="ECO:0007669"/>
    <property type="project" value="TreeGrafter"/>
</dbReference>
<organism evidence="3 4">
    <name type="scientific">Rhodanobacter glycinis</name>
    <dbReference type="NCBI Taxonomy" id="582702"/>
    <lineage>
        <taxon>Bacteria</taxon>
        <taxon>Pseudomonadati</taxon>
        <taxon>Pseudomonadota</taxon>
        <taxon>Gammaproteobacteria</taxon>
        <taxon>Lysobacterales</taxon>
        <taxon>Rhodanobacteraceae</taxon>
        <taxon>Rhodanobacter</taxon>
    </lineage>
</organism>
<dbReference type="PANTHER" id="PTHR43798">
    <property type="entry name" value="MONOACYLGLYCEROL LIPASE"/>
    <property type="match status" value="1"/>
</dbReference>
<evidence type="ECO:0000259" key="2">
    <source>
        <dbReference type="Pfam" id="PF00561"/>
    </source>
</evidence>
<reference evidence="3 4" key="1">
    <citation type="journal article" date="2019" name="Environ. Microbiol.">
        <title>Species interactions and distinct microbial communities in high Arctic permafrost affected cryosols are associated with the CH4 and CO2 gas fluxes.</title>
        <authorList>
            <person name="Altshuler I."/>
            <person name="Hamel J."/>
            <person name="Turney S."/>
            <person name="Magnuson E."/>
            <person name="Levesque R."/>
            <person name="Greer C."/>
            <person name="Whyte L.G."/>
        </authorList>
    </citation>
    <scope>NUCLEOTIDE SEQUENCE [LARGE SCALE GENOMIC DNA]</scope>
    <source>
        <strain evidence="3 4">S13Y</strain>
    </source>
</reference>
<name>A0A502CDH1_9GAMM</name>
<dbReference type="SUPFAM" id="SSF53474">
    <property type="entry name" value="alpha/beta-Hydrolases"/>
    <property type="match status" value="1"/>
</dbReference>
<dbReference type="InterPro" id="IPR050266">
    <property type="entry name" value="AB_hydrolase_sf"/>
</dbReference>
<dbReference type="InterPro" id="IPR000073">
    <property type="entry name" value="AB_hydrolase_1"/>
</dbReference>
<evidence type="ECO:0000313" key="4">
    <source>
        <dbReference type="Proteomes" id="UP000319486"/>
    </source>
</evidence>
<dbReference type="PANTHER" id="PTHR43798:SF33">
    <property type="entry name" value="HYDROLASE, PUTATIVE (AFU_ORTHOLOGUE AFUA_2G14860)-RELATED"/>
    <property type="match status" value="1"/>
</dbReference>
<evidence type="ECO:0000256" key="1">
    <source>
        <dbReference type="SAM" id="SignalP"/>
    </source>
</evidence>
<feature type="chain" id="PRO_5021320415" evidence="1">
    <location>
        <begin position="25"/>
        <end position="334"/>
    </location>
</feature>
<dbReference type="Pfam" id="PF00561">
    <property type="entry name" value="Abhydrolase_1"/>
    <property type="match status" value="1"/>
</dbReference>
<dbReference type="Gene3D" id="3.40.50.1820">
    <property type="entry name" value="alpha/beta hydrolase"/>
    <property type="match status" value="1"/>
</dbReference>
<keyword evidence="3" id="KW-0378">Hydrolase</keyword>
<accession>A0A502CDH1</accession>
<comment type="caution">
    <text evidence="3">The sequence shown here is derived from an EMBL/GenBank/DDBJ whole genome shotgun (WGS) entry which is preliminary data.</text>
</comment>
<feature type="signal peptide" evidence="1">
    <location>
        <begin position="1"/>
        <end position="24"/>
    </location>
</feature>
<evidence type="ECO:0000313" key="3">
    <source>
        <dbReference type="EMBL" id="TPG10722.1"/>
    </source>
</evidence>